<dbReference type="InterPro" id="IPR051699">
    <property type="entry name" value="Rpn/YhgA-like_nuclease"/>
</dbReference>
<accession>A0ABX0QKM2</accession>
<comment type="caution">
    <text evidence="2">The sequence shown here is derived from an EMBL/GenBank/DDBJ whole genome shotgun (WGS) entry which is preliminary data.</text>
</comment>
<reference evidence="3" key="2">
    <citation type="submission" date="2023-07" db="EMBL/GenBank/DDBJ databases">
        <authorList>
            <person name="Jung D.-H."/>
        </authorList>
    </citation>
    <scope>NUCLEOTIDE SEQUENCE [LARGE SCALE GENOMIC DNA]</scope>
    <source>
        <strain evidence="3">JA-25</strain>
    </source>
</reference>
<keyword evidence="3" id="KW-1185">Reference proteome</keyword>
<reference evidence="3" key="1">
    <citation type="submission" date="2019-09" db="EMBL/GenBank/DDBJ databases">
        <authorList>
            <person name="Jung D.-H."/>
        </authorList>
    </citation>
    <scope>NUCLEOTIDE SEQUENCE [LARGE SCALE GENOMIC DNA]</scope>
    <source>
        <strain evidence="3">JA-25</strain>
    </source>
</reference>
<dbReference type="InterPro" id="IPR006842">
    <property type="entry name" value="Transposase_31"/>
</dbReference>
<dbReference type="PANTHER" id="PTHR34611">
    <property type="match status" value="1"/>
</dbReference>
<evidence type="ECO:0000313" key="3">
    <source>
        <dbReference type="Proteomes" id="UP000606008"/>
    </source>
</evidence>
<evidence type="ECO:0000259" key="1">
    <source>
        <dbReference type="Pfam" id="PF04754"/>
    </source>
</evidence>
<proteinExistence type="predicted"/>
<evidence type="ECO:0000313" key="2">
    <source>
        <dbReference type="EMBL" id="NID12999.1"/>
    </source>
</evidence>
<dbReference type="RefSeq" id="WP_166693805.1">
    <property type="nucleotide sequence ID" value="NZ_WAEL01000010.1"/>
</dbReference>
<name>A0ABX0QKM2_9BACT</name>
<gene>
    <name evidence="2" type="ORF">F7231_22700</name>
</gene>
<organism evidence="2 3">
    <name type="scientific">Fibrivirga algicola</name>
    <dbReference type="NCBI Taxonomy" id="2950420"/>
    <lineage>
        <taxon>Bacteria</taxon>
        <taxon>Pseudomonadati</taxon>
        <taxon>Bacteroidota</taxon>
        <taxon>Cytophagia</taxon>
        <taxon>Cytophagales</taxon>
        <taxon>Spirosomataceae</taxon>
        <taxon>Fibrivirga</taxon>
    </lineage>
</organism>
<dbReference type="PANTHER" id="PTHR34611:SF2">
    <property type="entry name" value="INACTIVE RECOMBINATION-PROMOTING NUCLEASE-LIKE PROTEIN RPNE-RELATED"/>
    <property type="match status" value="1"/>
</dbReference>
<dbReference type="Pfam" id="PF04754">
    <property type="entry name" value="Transposase_31"/>
    <property type="match status" value="1"/>
</dbReference>
<feature type="domain" description="Transposase (putative) YhgA-like" evidence="1">
    <location>
        <begin position="15"/>
        <end position="98"/>
    </location>
</feature>
<sequence>MLSDFLNVYLSDTLRESDTYTDETLSEHFADLIFSATLGDKQVCIALLLKHKSCKEPHIHFQLNRYLLNAWDDQLAQKKPLLPVIPIVVYHGRRRWKKRAVSLYFDQLPAAALSYVPSFDRAGRIIFPHVTYLPNLGHLQRSSW</sequence>
<protein>
    <submittedName>
        <fullName evidence="2">Rpn family recombination-promoting nuclease/putative transposase</fullName>
    </submittedName>
</protein>
<dbReference type="Proteomes" id="UP000606008">
    <property type="component" value="Unassembled WGS sequence"/>
</dbReference>
<dbReference type="EMBL" id="WAEL01000010">
    <property type="protein sequence ID" value="NID12999.1"/>
    <property type="molecule type" value="Genomic_DNA"/>
</dbReference>